<dbReference type="PROSITE" id="PS51318">
    <property type="entry name" value="TAT"/>
    <property type="match status" value="1"/>
</dbReference>
<proteinExistence type="predicted"/>
<comment type="caution">
    <text evidence="3">The sequence shown here is derived from an EMBL/GenBank/DDBJ whole genome shotgun (WGS) entry which is preliminary data.</text>
</comment>
<evidence type="ECO:0000313" key="4">
    <source>
        <dbReference type="Proteomes" id="UP000057737"/>
    </source>
</evidence>
<dbReference type="AlphaFoldDB" id="A0A120FL07"/>
<organism evidence="3 4">
    <name type="scientific">Bradyrhizobium macuxiense</name>
    <dbReference type="NCBI Taxonomy" id="1755647"/>
    <lineage>
        <taxon>Bacteria</taxon>
        <taxon>Pseudomonadati</taxon>
        <taxon>Pseudomonadota</taxon>
        <taxon>Alphaproteobacteria</taxon>
        <taxon>Hyphomicrobiales</taxon>
        <taxon>Nitrobacteraceae</taxon>
        <taxon>Bradyrhizobium</taxon>
    </lineage>
</organism>
<accession>A0A120FL07</accession>
<feature type="chain" id="PRO_5007165391" evidence="2">
    <location>
        <begin position="25"/>
        <end position="143"/>
    </location>
</feature>
<dbReference type="PROSITE" id="PS51257">
    <property type="entry name" value="PROKAR_LIPOPROTEIN"/>
    <property type="match status" value="1"/>
</dbReference>
<evidence type="ECO:0000313" key="3">
    <source>
        <dbReference type="EMBL" id="KWV51482.1"/>
    </source>
</evidence>
<sequence>MPVRSSRRRSLSRAALVVALLALAAGASGCAQVGDSMSSAFADPAKYELYDCKQLETERKGLANRAAEQEGLMAKARTGVGGAVISEMAYRNELIAIHGQQKFAEEAWRKGKCHETPPATPAATPTPAPTPAAKGSRSRSGLR</sequence>
<keyword evidence="2" id="KW-0732">Signal</keyword>
<dbReference type="EMBL" id="LNCU01000089">
    <property type="protein sequence ID" value="KWV51482.1"/>
    <property type="molecule type" value="Genomic_DNA"/>
</dbReference>
<dbReference type="Proteomes" id="UP000057737">
    <property type="component" value="Unassembled WGS sequence"/>
</dbReference>
<dbReference type="OrthoDB" id="8255563at2"/>
<reference evidence="3 4" key="1">
    <citation type="submission" date="2015-11" db="EMBL/GenBank/DDBJ databases">
        <title>Draft Genome Sequence of the Strain BR 10303 (Bradyrhizobium sp.) isolated from nodules of Centrolobium paraense.</title>
        <authorList>
            <person name="Zelli J.E."/>
            <person name="Simoes-Araujo J.L."/>
            <person name="Barauna A.C."/>
            <person name="Silva K."/>
        </authorList>
    </citation>
    <scope>NUCLEOTIDE SEQUENCE [LARGE SCALE GENOMIC DNA]</scope>
    <source>
        <strain evidence="3 4">BR 10303</strain>
    </source>
</reference>
<dbReference type="RefSeq" id="WP_066510974.1">
    <property type="nucleotide sequence ID" value="NZ_LNCU01000089.1"/>
</dbReference>
<evidence type="ECO:0000256" key="1">
    <source>
        <dbReference type="SAM" id="MobiDB-lite"/>
    </source>
</evidence>
<feature type="signal peptide" evidence="2">
    <location>
        <begin position="1"/>
        <end position="24"/>
    </location>
</feature>
<evidence type="ECO:0000256" key="2">
    <source>
        <dbReference type="SAM" id="SignalP"/>
    </source>
</evidence>
<feature type="region of interest" description="Disordered" evidence="1">
    <location>
        <begin position="108"/>
        <end position="143"/>
    </location>
</feature>
<keyword evidence="4" id="KW-1185">Reference proteome</keyword>
<gene>
    <name evidence="3" type="ORF">AS156_13000</name>
</gene>
<feature type="compositionally biased region" description="Pro residues" evidence="1">
    <location>
        <begin position="118"/>
        <end position="130"/>
    </location>
</feature>
<name>A0A120FL07_9BRAD</name>
<dbReference type="InterPro" id="IPR006311">
    <property type="entry name" value="TAT_signal"/>
</dbReference>
<protein>
    <submittedName>
        <fullName evidence="3">Twin-arginine translocation pathway signal</fullName>
    </submittedName>
</protein>